<evidence type="ECO:0000256" key="1">
    <source>
        <dbReference type="SAM" id="MobiDB-lite"/>
    </source>
</evidence>
<reference evidence="3 4" key="1">
    <citation type="submission" date="2017-07" db="EMBL/GenBank/DDBJ databases">
        <authorList>
            <person name="Talla V."/>
            <person name="Backstrom N."/>
        </authorList>
    </citation>
    <scope>NUCLEOTIDE SEQUENCE [LARGE SCALE GENOMIC DNA]</scope>
</reference>
<feature type="chain" id="PRO_5022793923" evidence="2">
    <location>
        <begin position="24"/>
        <end position="410"/>
    </location>
</feature>
<feature type="signal peptide" evidence="2">
    <location>
        <begin position="1"/>
        <end position="23"/>
    </location>
</feature>
<dbReference type="InterPro" id="IPR031959">
    <property type="entry name" value="DUF4779"/>
</dbReference>
<sequence>MKWWRKRFVFFICVFLVISRTRASVLKDALEEHLKDVVHDEETESLKVDKHKGEKDHHIESQINDNHSNKHTKTTDDVKFLKKDHQIKAESDSDEFGGSKAKLDKAEDSQSNGFKRGHKKGHHKQGFQNSYHKDESSNKSTFFDDFNDEGDQAAYNNRLNRYDNRDNRQYKGSHRNGHEYLRDNYRGGGHNRYDDVGSKQVGHKDYGRNHYLKDSEAYNKYHNGRKVHDRGNVHDRREYQQPHVHHYDPGWDWQRWEDRRDWAPPRVGSDAAWDRQSGWDKHNDWERDYGGPGYYDDHGFRHDGGYGYGPHHGYGYGVDESRTAPVAKEVPANAPVVARRKQTITIYEDPRYSGSEKGQLRREKDDYIQLDIKPSTKRYASYDDTYYTLPTRDRSEASSINRLVYNYKRS</sequence>
<feature type="compositionally biased region" description="Basic and acidic residues" evidence="1">
    <location>
        <begin position="176"/>
        <end position="206"/>
    </location>
</feature>
<accession>A0A5E4Q337</accession>
<protein>
    <submittedName>
        <fullName evidence="3">Uncharacterized protein</fullName>
    </submittedName>
</protein>
<keyword evidence="2" id="KW-0732">Signal</keyword>
<feature type="region of interest" description="Disordered" evidence="1">
    <location>
        <begin position="43"/>
        <end position="77"/>
    </location>
</feature>
<evidence type="ECO:0000313" key="3">
    <source>
        <dbReference type="EMBL" id="VVC91644.1"/>
    </source>
</evidence>
<evidence type="ECO:0000313" key="4">
    <source>
        <dbReference type="Proteomes" id="UP000324832"/>
    </source>
</evidence>
<keyword evidence="4" id="KW-1185">Reference proteome</keyword>
<dbReference type="AlphaFoldDB" id="A0A5E4Q337"/>
<feature type="region of interest" description="Disordered" evidence="1">
    <location>
        <begin position="89"/>
        <end position="206"/>
    </location>
</feature>
<dbReference type="Pfam" id="PF16009">
    <property type="entry name" value="DUF4779"/>
    <property type="match status" value="1"/>
</dbReference>
<dbReference type="Proteomes" id="UP000324832">
    <property type="component" value="Unassembled WGS sequence"/>
</dbReference>
<feature type="compositionally biased region" description="Basic residues" evidence="1">
    <location>
        <begin position="115"/>
        <end position="125"/>
    </location>
</feature>
<feature type="compositionally biased region" description="Basic and acidic residues" evidence="1">
    <location>
        <begin position="160"/>
        <end position="169"/>
    </location>
</feature>
<dbReference type="EMBL" id="FZQP02001114">
    <property type="protein sequence ID" value="VVC91644.1"/>
    <property type="molecule type" value="Genomic_DNA"/>
</dbReference>
<feature type="compositionally biased region" description="Basic and acidic residues" evidence="1">
    <location>
        <begin position="43"/>
        <end position="60"/>
    </location>
</feature>
<proteinExistence type="predicted"/>
<gene>
    <name evidence="3" type="ORF">LSINAPIS_LOCUS4272</name>
</gene>
<evidence type="ECO:0000256" key="2">
    <source>
        <dbReference type="SAM" id="SignalP"/>
    </source>
</evidence>
<name>A0A5E4Q337_9NEOP</name>
<organism evidence="3 4">
    <name type="scientific">Leptidea sinapis</name>
    <dbReference type="NCBI Taxonomy" id="189913"/>
    <lineage>
        <taxon>Eukaryota</taxon>
        <taxon>Metazoa</taxon>
        <taxon>Ecdysozoa</taxon>
        <taxon>Arthropoda</taxon>
        <taxon>Hexapoda</taxon>
        <taxon>Insecta</taxon>
        <taxon>Pterygota</taxon>
        <taxon>Neoptera</taxon>
        <taxon>Endopterygota</taxon>
        <taxon>Lepidoptera</taxon>
        <taxon>Glossata</taxon>
        <taxon>Ditrysia</taxon>
        <taxon>Papilionoidea</taxon>
        <taxon>Pieridae</taxon>
        <taxon>Dismorphiinae</taxon>
        <taxon>Leptidea</taxon>
    </lineage>
</organism>